<accession>A0A8E2DPV7</accession>
<organism evidence="2 3">
    <name type="scientific">Obba rivulosa</name>
    <dbReference type="NCBI Taxonomy" id="1052685"/>
    <lineage>
        <taxon>Eukaryota</taxon>
        <taxon>Fungi</taxon>
        <taxon>Dikarya</taxon>
        <taxon>Basidiomycota</taxon>
        <taxon>Agaricomycotina</taxon>
        <taxon>Agaricomycetes</taxon>
        <taxon>Polyporales</taxon>
        <taxon>Gelatoporiaceae</taxon>
        <taxon>Obba</taxon>
    </lineage>
</organism>
<gene>
    <name evidence="2" type="ORF">OBBRIDRAFT_832626</name>
</gene>
<dbReference type="EMBL" id="KV722354">
    <property type="protein sequence ID" value="OCH93539.1"/>
    <property type="molecule type" value="Genomic_DNA"/>
</dbReference>
<evidence type="ECO:0000313" key="2">
    <source>
        <dbReference type="EMBL" id="OCH93539.1"/>
    </source>
</evidence>
<sequence>MASSPAPTVLEPGANLPPNDDLEYATPPQLASALPELPQGGLPDVRGDTPPLRPATEGDVLTQRERSFRAAVETLRTPTSAALPAGPPPTQPPSTPISSGS</sequence>
<protein>
    <submittedName>
        <fullName evidence="2">Uncharacterized protein</fullName>
    </submittedName>
</protein>
<evidence type="ECO:0000313" key="3">
    <source>
        <dbReference type="Proteomes" id="UP000250043"/>
    </source>
</evidence>
<name>A0A8E2DPV7_9APHY</name>
<reference evidence="2 3" key="1">
    <citation type="submission" date="2016-07" db="EMBL/GenBank/DDBJ databases">
        <title>Draft genome of the white-rot fungus Obba rivulosa 3A-2.</title>
        <authorList>
            <consortium name="DOE Joint Genome Institute"/>
            <person name="Miettinen O."/>
            <person name="Riley R."/>
            <person name="Acob R."/>
            <person name="Barry K."/>
            <person name="Cullen D."/>
            <person name="De Vries R."/>
            <person name="Hainaut M."/>
            <person name="Hatakka A."/>
            <person name="Henrissat B."/>
            <person name="Hilden K."/>
            <person name="Kuo R."/>
            <person name="Labutti K."/>
            <person name="Lipzen A."/>
            <person name="Makela M.R."/>
            <person name="Sandor L."/>
            <person name="Spatafora J.W."/>
            <person name="Grigoriev I.V."/>
            <person name="Hibbett D.S."/>
        </authorList>
    </citation>
    <scope>NUCLEOTIDE SEQUENCE [LARGE SCALE GENOMIC DNA]</scope>
    <source>
        <strain evidence="2 3">3A-2</strain>
    </source>
</reference>
<proteinExistence type="predicted"/>
<dbReference type="Proteomes" id="UP000250043">
    <property type="component" value="Unassembled WGS sequence"/>
</dbReference>
<evidence type="ECO:0000256" key="1">
    <source>
        <dbReference type="SAM" id="MobiDB-lite"/>
    </source>
</evidence>
<dbReference type="AlphaFoldDB" id="A0A8E2DPV7"/>
<keyword evidence="3" id="KW-1185">Reference proteome</keyword>
<feature type="compositionally biased region" description="Pro residues" evidence="1">
    <location>
        <begin position="85"/>
        <end position="95"/>
    </location>
</feature>
<feature type="region of interest" description="Disordered" evidence="1">
    <location>
        <begin position="1"/>
        <end position="101"/>
    </location>
</feature>